<protein>
    <submittedName>
        <fullName evidence="1">Uncharacterized protein</fullName>
    </submittedName>
</protein>
<name>A0A974DQS8_XENLA</name>
<accession>A0A974DQS8</accession>
<evidence type="ECO:0000313" key="1">
    <source>
        <dbReference type="EMBL" id="OCT96298.1"/>
    </source>
</evidence>
<proteinExistence type="predicted"/>
<dbReference type="AlphaFoldDB" id="A0A974DQS8"/>
<sequence length="70" mass="7777">MQIYTRGHTHSMAPTGRLKNKSYKISFCNAVKSCAMRLACVCLGGGSTTVALMDTVIRIIIIPYLYSTRY</sequence>
<reference evidence="2" key="1">
    <citation type="journal article" date="2016" name="Nature">
        <title>Genome evolution in the allotetraploid frog Xenopus laevis.</title>
        <authorList>
            <person name="Session A.M."/>
            <person name="Uno Y."/>
            <person name="Kwon T."/>
            <person name="Chapman J.A."/>
            <person name="Toyoda A."/>
            <person name="Takahashi S."/>
            <person name="Fukui A."/>
            <person name="Hikosaka A."/>
            <person name="Suzuki A."/>
            <person name="Kondo M."/>
            <person name="van Heeringen S.J."/>
            <person name="Quigley I."/>
            <person name="Heinz S."/>
            <person name="Ogino H."/>
            <person name="Ochi H."/>
            <person name="Hellsten U."/>
            <person name="Lyons J.B."/>
            <person name="Simakov O."/>
            <person name="Putnam N."/>
            <person name="Stites J."/>
            <person name="Kuroki Y."/>
            <person name="Tanaka T."/>
            <person name="Michiue T."/>
            <person name="Watanabe M."/>
            <person name="Bogdanovic O."/>
            <person name="Lister R."/>
            <person name="Georgiou G."/>
            <person name="Paranjpe S.S."/>
            <person name="van Kruijsbergen I."/>
            <person name="Shu S."/>
            <person name="Carlson J."/>
            <person name="Kinoshita T."/>
            <person name="Ohta Y."/>
            <person name="Mawaribuchi S."/>
            <person name="Jenkins J."/>
            <person name="Grimwood J."/>
            <person name="Schmutz J."/>
            <person name="Mitros T."/>
            <person name="Mozaffari S.V."/>
            <person name="Suzuki Y."/>
            <person name="Haramoto Y."/>
            <person name="Yamamoto T.S."/>
            <person name="Takagi C."/>
            <person name="Heald R."/>
            <person name="Miller K."/>
            <person name="Haudenschild C."/>
            <person name="Kitzman J."/>
            <person name="Nakayama T."/>
            <person name="Izutsu Y."/>
            <person name="Robert J."/>
            <person name="Fortriede J."/>
            <person name="Burns K."/>
            <person name="Lotay V."/>
            <person name="Karimi K."/>
            <person name="Yasuoka Y."/>
            <person name="Dichmann D.S."/>
            <person name="Flajnik M.F."/>
            <person name="Houston D.W."/>
            <person name="Shendure J."/>
            <person name="DuPasquier L."/>
            <person name="Vize P.D."/>
            <person name="Zorn A.M."/>
            <person name="Ito M."/>
            <person name="Marcotte E.M."/>
            <person name="Wallingford J.B."/>
            <person name="Ito Y."/>
            <person name="Asashima M."/>
            <person name="Ueno N."/>
            <person name="Matsuda Y."/>
            <person name="Veenstra G.J."/>
            <person name="Fujiyama A."/>
            <person name="Harland R.M."/>
            <person name="Taira M."/>
            <person name="Rokhsar D.S."/>
        </authorList>
    </citation>
    <scope>NUCLEOTIDE SEQUENCE [LARGE SCALE GENOMIC DNA]</scope>
    <source>
        <strain evidence="2">J</strain>
    </source>
</reference>
<evidence type="ECO:0000313" key="2">
    <source>
        <dbReference type="Proteomes" id="UP000694892"/>
    </source>
</evidence>
<organism evidence="1 2">
    <name type="scientific">Xenopus laevis</name>
    <name type="common">African clawed frog</name>
    <dbReference type="NCBI Taxonomy" id="8355"/>
    <lineage>
        <taxon>Eukaryota</taxon>
        <taxon>Metazoa</taxon>
        <taxon>Chordata</taxon>
        <taxon>Craniata</taxon>
        <taxon>Vertebrata</taxon>
        <taxon>Euteleostomi</taxon>
        <taxon>Amphibia</taxon>
        <taxon>Batrachia</taxon>
        <taxon>Anura</taxon>
        <taxon>Pipoidea</taxon>
        <taxon>Pipidae</taxon>
        <taxon>Xenopodinae</taxon>
        <taxon>Xenopus</taxon>
        <taxon>Xenopus</taxon>
    </lineage>
</organism>
<dbReference type="EMBL" id="CM004468">
    <property type="protein sequence ID" value="OCT96298.1"/>
    <property type="molecule type" value="Genomic_DNA"/>
</dbReference>
<dbReference type="Proteomes" id="UP000694892">
    <property type="component" value="Chromosome 2L"/>
</dbReference>
<gene>
    <name evidence="1" type="ORF">XELAEV_18013974mg</name>
</gene>